<name>A0ABX8BQV9_9ACTN</name>
<evidence type="ECO:0000256" key="1">
    <source>
        <dbReference type="SAM" id="MobiDB-lite"/>
    </source>
</evidence>
<keyword evidence="3" id="KW-1185">Reference proteome</keyword>
<reference evidence="2 3" key="1">
    <citation type="submission" date="2021-05" db="EMBL/GenBank/DDBJ databases">
        <title>Direct Submission.</title>
        <authorList>
            <person name="Li K."/>
            <person name="Gao J."/>
        </authorList>
    </citation>
    <scope>NUCLEOTIDE SEQUENCE [LARGE SCALE GENOMIC DNA]</scope>
    <source>
        <strain evidence="2 3">Mg02</strain>
    </source>
</reference>
<evidence type="ECO:0008006" key="4">
    <source>
        <dbReference type="Google" id="ProtNLM"/>
    </source>
</evidence>
<feature type="compositionally biased region" description="Basic and acidic residues" evidence="1">
    <location>
        <begin position="30"/>
        <end position="43"/>
    </location>
</feature>
<dbReference type="RefSeq" id="WP_220564005.1">
    <property type="nucleotide sequence ID" value="NZ_CP074133.1"/>
</dbReference>
<evidence type="ECO:0000313" key="2">
    <source>
        <dbReference type="EMBL" id="QUX22793.1"/>
    </source>
</evidence>
<dbReference type="Proteomes" id="UP000676079">
    <property type="component" value="Chromosome"/>
</dbReference>
<protein>
    <recommendedName>
        <fullName evidence="4">Lipoprotein</fullName>
    </recommendedName>
</protein>
<organism evidence="2 3">
    <name type="scientific">Nocardiopsis changdeensis</name>
    <dbReference type="NCBI Taxonomy" id="2831969"/>
    <lineage>
        <taxon>Bacteria</taxon>
        <taxon>Bacillati</taxon>
        <taxon>Actinomycetota</taxon>
        <taxon>Actinomycetes</taxon>
        <taxon>Streptosporangiales</taxon>
        <taxon>Nocardiopsidaceae</taxon>
        <taxon>Nocardiopsis</taxon>
    </lineage>
</organism>
<dbReference type="EMBL" id="CP074133">
    <property type="protein sequence ID" value="QUX22793.1"/>
    <property type="molecule type" value="Genomic_DNA"/>
</dbReference>
<proteinExistence type="predicted"/>
<gene>
    <name evidence="2" type="ORF">KGD84_31740</name>
</gene>
<feature type="region of interest" description="Disordered" evidence="1">
    <location>
        <begin position="25"/>
        <end position="48"/>
    </location>
</feature>
<sequence length="110" mass="11669">MRPTRFAHAALLAVLALTGCGGSEPTAENARAECENHISRDAEPPGSVEFGASSEVTAVDDDDEDLWQYEVAGSVESGDFYDSEVPTDYTCLVVNNGGDWVVVDLRSGGE</sequence>
<dbReference type="PROSITE" id="PS51257">
    <property type="entry name" value="PROKAR_LIPOPROTEIN"/>
    <property type="match status" value="1"/>
</dbReference>
<evidence type="ECO:0000313" key="3">
    <source>
        <dbReference type="Proteomes" id="UP000676079"/>
    </source>
</evidence>
<accession>A0ABX8BQV9</accession>